<dbReference type="RefSeq" id="WP_126580773.1">
    <property type="nucleotide sequence ID" value="NZ_BIFR01000001.1"/>
</dbReference>
<dbReference type="AlphaFoldDB" id="A0A402A250"/>
<feature type="compositionally biased region" description="Low complexity" evidence="1">
    <location>
        <begin position="1"/>
        <end position="28"/>
    </location>
</feature>
<dbReference type="Proteomes" id="UP000287352">
    <property type="component" value="Unassembled WGS sequence"/>
</dbReference>
<dbReference type="OrthoDB" id="164156at2"/>
<keyword evidence="2" id="KW-1133">Transmembrane helix</keyword>
<feature type="transmembrane region" description="Helical" evidence="2">
    <location>
        <begin position="99"/>
        <end position="126"/>
    </location>
</feature>
<comment type="caution">
    <text evidence="3">The sequence shown here is derived from an EMBL/GenBank/DDBJ whole genome shotgun (WGS) entry which is preliminary data.</text>
</comment>
<sequence>MEEKASSSSVSTPQAQSASAAAYQESTAPVERSEAEQRKAYGTAKTENLRDSGLWRIILPGAIALFCISLLAIPLFILIPLLSNSIAALHGGNPQEAQLIWVWITMIVLELIISSVVIWGLCRIFLTQAGNYGRSHTA</sequence>
<dbReference type="EMBL" id="BIFR01000001">
    <property type="protein sequence ID" value="GCE13227.1"/>
    <property type="molecule type" value="Genomic_DNA"/>
</dbReference>
<feature type="region of interest" description="Disordered" evidence="1">
    <location>
        <begin position="1"/>
        <end position="43"/>
    </location>
</feature>
<feature type="transmembrane region" description="Helical" evidence="2">
    <location>
        <begin position="57"/>
        <end position="79"/>
    </location>
</feature>
<reference evidence="4" key="1">
    <citation type="submission" date="2018-12" db="EMBL/GenBank/DDBJ databases">
        <title>Tengunoibacter tsumagoiensis gen. nov., sp. nov., Dictyobacter kobayashii sp. nov., D. alpinus sp. nov., and D. joshuensis sp. nov. and description of Dictyobacteraceae fam. nov. within the order Ktedonobacterales isolated from Tengu-no-mugimeshi.</title>
        <authorList>
            <person name="Wang C.M."/>
            <person name="Zheng Y."/>
            <person name="Sakai Y."/>
            <person name="Toyoda A."/>
            <person name="Minakuchi Y."/>
            <person name="Abe K."/>
            <person name="Yokota A."/>
            <person name="Yabe S."/>
        </authorList>
    </citation>
    <scope>NUCLEOTIDE SEQUENCE [LARGE SCALE GENOMIC DNA]</scope>
    <source>
        <strain evidence="4">Uno3</strain>
    </source>
</reference>
<evidence type="ECO:0000313" key="4">
    <source>
        <dbReference type="Proteomes" id="UP000287352"/>
    </source>
</evidence>
<evidence type="ECO:0000256" key="2">
    <source>
        <dbReference type="SAM" id="Phobius"/>
    </source>
</evidence>
<keyword evidence="4" id="KW-1185">Reference proteome</keyword>
<proteinExistence type="predicted"/>
<organism evidence="3 4">
    <name type="scientific">Tengunoibacter tsumagoiensis</name>
    <dbReference type="NCBI Taxonomy" id="2014871"/>
    <lineage>
        <taxon>Bacteria</taxon>
        <taxon>Bacillati</taxon>
        <taxon>Chloroflexota</taxon>
        <taxon>Ktedonobacteria</taxon>
        <taxon>Ktedonobacterales</taxon>
        <taxon>Dictyobacteraceae</taxon>
        <taxon>Tengunoibacter</taxon>
    </lineage>
</organism>
<gene>
    <name evidence="3" type="ORF">KTT_30860</name>
</gene>
<protein>
    <submittedName>
        <fullName evidence="3">Uncharacterized protein</fullName>
    </submittedName>
</protein>
<name>A0A402A250_9CHLR</name>
<keyword evidence="2" id="KW-0812">Transmembrane</keyword>
<evidence type="ECO:0000256" key="1">
    <source>
        <dbReference type="SAM" id="MobiDB-lite"/>
    </source>
</evidence>
<keyword evidence="2" id="KW-0472">Membrane</keyword>
<evidence type="ECO:0000313" key="3">
    <source>
        <dbReference type="EMBL" id="GCE13227.1"/>
    </source>
</evidence>
<accession>A0A402A250</accession>